<dbReference type="Proteomes" id="UP000218554">
    <property type="component" value="Chromosome"/>
</dbReference>
<dbReference type="EMBL" id="AP014862">
    <property type="protein sequence ID" value="BAU74403.1"/>
    <property type="molecule type" value="Genomic_DNA"/>
</dbReference>
<evidence type="ECO:0008006" key="3">
    <source>
        <dbReference type="Google" id="ProtNLM"/>
    </source>
</evidence>
<name>A0AAD1C1L7_METFU</name>
<keyword evidence="2" id="KW-1185">Reference proteome</keyword>
<organism evidence="1 2">
    <name type="scientific">Metapseudomonas furukawaii</name>
    <name type="common">Pseudomonas furukawaii</name>
    <dbReference type="NCBI Taxonomy" id="1149133"/>
    <lineage>
        <taxon>Bacteria</taxon>
        <taxon>Pseudomonadati</taxon>
        <taxon>Pseudomonadota</taxon>
        <taxon>Gammaproteobacteria</taxon>
        <taxon>Pseudomonadales</taxon>
        <taxon>Pseudomonadaceae</taxon>
        <taxon>Metapseudomonas</taxon>
    </lineage>
</organism>
<sequence length="603" mass="66611">MVSFAMDRQKKPKIFRHYLMISLLAFCSGAHSEPQSELSSIVWVPQTRSFSDVDRLRSTLDLAPVVEINNPPGRSPSELIRRQYGFGISDSQEAYSAIEAKVLSLNGAKEATLFPAGKIIIPDIPKMTSTRPSESEASWPVARNNSKIIRSFTSYPFDSPSIAYTKPITISNPIQESLNYGRIDRYSATDAAQLISRAAEAGESIVAGSEAEVQISSNSTDCDNPSQKVLSEDDREIISRAISESTTNIERYLIIVDTGWPNYEQQALSLQAIRRIFNEVRTSLKVPENGISKFKESLPEGSFSSPTHPHACMIYQSLIEFTSIDKKNTIKIVYIPLRPGQPGAKDYFRELLELDFIIQAKGHALYTNSPSNGVLESARAYADKALKEITALKEPWSTGDDVVRIFEPVTSGLIRVFDAYTKIDDVSRPGQPMVHARFWISLSWNFTKYSAAPSLPSSSAYLVFVAAGNDQTDFVASRRLFASEAAMGYRVFTVMNSDESSGGLTCKSARINNIWNEQNIDSNIASFPGRLSNAPSSICPGSGGGTSFSTPRLAWISAATDISFENHNEYWPKALSKRLLKSRTKVESDPNAAPISIKLLFKK</sequence>
<accession>A0AAD1C1L7</accession>
<evidence type="ECO:0000313" key="1">
    <source>
        <dbReference type="EMBL" id="BAU74403.1"/>
    </source>
</evidence>
<protein>
    <recommendedName>
        <fullName evidence="3">Peptidase S8/S53 domain-containing protein</fullName>
    </recommendedName>
</protein>
<reference evidence="2" key="1">
    <citation type="submission" date="2015-05" db="EMBL/GenBank/DDBJ databases">
        <title>Draft genome sequencing of a biphenyl-degrading bacterium, Pseudomonas balearica KF707 (=NBRC110670).</title>
        <authorList>
            <person name="Kimura N."/>
            <person name="Hirose J."/>
            <person name="Watanabe T."/>
            <person name="Suenaga H."/>
            <person name="Fujihara H."/>
            <person name="Noguchi M."/>
            <person name="Hashimoto M."/>
            <person name="Shimodaira J."/>
            <person name="Tsuchikane K."/>
            <person name="Hosoyama A."/>
            <person name="Yamazoe A."/>
            <person name="Fujita N."/>
            <person name="Furukawa K."/>
        </authorList>
    </citation>
    <scope>NUCLEOTIDE SEQUENCE [LARGE SCALE GENOMIC DNA]</scope>
    <source>
        <strain evidence="2">DSM 10086 / NBRC 110670 / KF707</strain>
    </source>
</reference>
<dbReference type="KEGG" id="pfuw:KF707C_27150"/>
<proteinExistence type="predicted"/>
<evidence type="ECO:0000313" key="2">
    <source>
        <dbReference type="Proteomes" id="UP000218554"/>
    </source>
</evidence>
<dbReference type="AlphaFoldDB" id="A0AAD1C1L7"/>
<gene>
    <name evidence="1" type="ORF">KF707C_27150</name>
</gene>
<dbReference type="RefSeq" id="WP_004421767.1">
    <property type="nucleotide sequence ID" value="NZ_AJMR01000170.1"/>
</dbReference>
<reference evidence="1 2" key="2">
    <citation type="journal article" date="2017" name="Int. J. Syst. Evol. Microbiol.">
        <title>Pseudomonas furukawaii sp. nov., a polychlorinated biphenyl-degrading bacterium isolated from biphenyl-contaminated soil in Japan.</title>
        <authorList>
            <person name="Kimura N."/>
            <person name="Watanabe T."/>
            <person name="Suenaga H."/>
            <person name="Fujihara H."/>
            <person name="Futagami T."/>
            <person name="Goto M."/>
            <person name="Hanada S."/>
            <person name="Hirose J."/>
        </authorList>
    </citation>
    <scope>NUCLEOTIDE SEQUENCE [LARGE SCALE GENOMIC DNA]</scope>
    <source>
        <strain evidence="2">DSM 10086 / NBRC 110670 / KF707</strain>
    </source>
</reference>